<dbReference type="EMBL" id="VDMD01000049">
    <property type="protein sequence ID" value="TRM57345.1"/>
    <property type="molecule type" value="Genomic_DNA"/>
</dbReference>
<feature type="domain" description="MYND-type" evidence="6">
    <location>
        <begin position="427"/>
        <end position="465"/>
    </location>
</feature>
<evidence type="ECO:0000259" key="6">
    <source>
        <dbReference type="Pfam" id="PF01753"/>
    </source>
</evidence>
<reference evidence="7 8" key="1">
    <citation type="journal article" date="2019" name="New Phytol.">
        <title>Comparative genomics reveals unique wood-decay strategies and fruiting body development in the Schizophyllaceae.</title>
        <authorList>
            <person name="Almasi E."/>
            <person name="Sahu N."/>
            <person name="Krizsan K."/>
            <person name="Balint B."/>
            <person name="Kovacs G.M."/>
            <person name="Kiss B."/>
            <person name="Cseklye J."/>
            <person name="Drula E."/>
            <person name="Henrissat B."/>
            <person name="Nagy I."/>
            <person name="Chovatia M."/>
            <person name="Adam C."/>
            <person name="LaButti K."/>
            <person name="Lipzen A."/>
            <person name="Riley R."/>
            <person name="Grigoriev I.V."/>
            <person name="Nagy L.G."/>
        </authorList>
    </citation>
    <scope>NUCLEOTIDE SEQUENCE [LARGE SCALE GENOMIC DNA]</scope>
    <source>
        <strain evidence="7 8">NL-1724</strain>
    </source>
</reference>
<evidence type="ECO:0000256" key="4">
    <source>
        <dbReference type="SAM" id="MobiDB-lite"/>
    </source>
</evidence>
<comment type="caution">
    <text evidence="7">The sequence shown here is derived from an EMBL/GenBank/DDBJ whole genome shotgun (WGS) entry which is preliminary data.</text>
</comment>
<dbReference type="GO" id="GO:0008270">
    <property type="term" value="F:zinc ion binding"/>
    <property type="evidence" value="ECO:0007669"/>
    <property type="project" value="UniProtKB-KW"/>
</dbReference>
<keyword evidence="1" id="KW-0479">Metal-binding</keyword>
<protein>
    <recommendedName>
        <fullName evidence="6">MYND-type domain-containing protein</fullName>
    </recommendedName>
</protein>
<evidence type="ECO:0000256" key="2">
    <source>
        <dbReference type="ARBA" id="ARBA00022771"/>
    </source>
</evidence>
<accession>A0A550BXR7</accession>
<keyword evidence="5" id="KW-0812">Transmembrane</keyword>
<evidence type="ECO:0000313" key="7">
    <source>
        <dbReference type="EMBL" id="TRM57345.1"/>
    </source>
</evidence>
<dbReference type="OrthoDB" id="432970at2759"/>
<keyword evidence="5" id="KW-1133">Transmembrane helix</keyword>
<keyword evidence="8" id="KW-1185">Reference proteome</keyword>
<evidence type="ECO:0000256" key="3">
    <source>
        <dbReference type="ARBA" id="ARBA00022833"/>
    </source>
</evidence>
<organism evidence="7 8">
    <name type="scientific">Schizophyllum amplum</name>
    <dbReference type="NCBI Taxonomy" id="97359"/>
    <lineage>
        <taxon>Eukaryota</taxon>
        <taxon>Fungi</taxon>
        <taxon>Dikarya</taxon>
        <taxon>Basidiomycota</taxon>
        <taxon>Agaricomycotina</taxon>
        <taxon>Agaricomycetes</taxon>
        <taxon>Agaricomycetidae</taxon>
        <taxon>Agaricales</taxon>
        <taxon>Schizophyllaceae</taxon>
        <taxon>Schizophyllum</taxon>
    </lineage>
</organism>
<gene>
    <name evidence="7" type="ORF">BD626DRAFT_586759</name>
</gene>
<keyword evidence="2" id="KW-0863">Zinc-finger</keyword>
<dbReference type="Pfam" id="PF01753">
    <property type="entry name" value="zf-MYND"/>
    <property type="match status" value="1"/>
</dbReference>
<feature type="transmembrane region" description="Helical" evidence="5">
    <location>
        <begin position="71"/>
        <end position="93"/>
    </location>
</feature>
<dbReference type="AlphaFoldDB" id="A0A550BXR7"/>
<evidence type="ECO:0000256" key="5">
    <source>
        <dbReference type="SAM" id="Phobius"/>
    </source>
</evidence>
<evidence type="ECO:0000313" key="8">
    <source>
        <dbReference type="Proteomes" id="UP000320762"/>
    </source>
</evidence>
<feature type="compositionally biased region" description="Low complexity" evidence="4">
    <location>
        <begin position="576"/>
        <end position="600"/>
    </location>
</feature>
<sequence length="709" mass="78425">MTSLKHEHGTLRTLFELSEKIMGQRPFPPGQTERSALTTMDSILKDRSKHAFRALKSDPPPSSSLQHRTELIGVVVFSMVVFAAITNATRLLLRADDHVLHPPMRALWPHIFKWGVILHPVDNPVIQQLTREGCDVPSSIVQSYYMIVSDDVQHSVSCLRFNPGLIEQIFDLWLHYPTMLSHNIMSTSSSVNSIVRTIATLHHLFVESPDGQHVPDDRALFIDKLMHVVGSTKAMYKVFAQQADFLATLDPQRQARQEMSTIWRNHYDLLRTLVETPELARSRIPATTISSAVLAAGKCLGQHEMQYGALHAVRALVLLCRMAENNRPLVHAVNAGLFDVLRGLQGVRESVTNHPISDLVRLLCAGLYHARVVRAFVRRQRDIIRVPWTGPSGGLATWKDVAHLSNEAGRIYATTLRNKAWRSHMDCHNVMGPHDQLVRLCPCANAFYCSGSCQRMHRATHRKSCCSDEGPWGLGGVISLADALFISTMVWTRIERNATAINGELASLAVRHPSLAVRDSSLAVRDSSLAVRHPSLAVRDPSLCLPPYSASAETHSTSAETHSTSAGLPPTSTKLHSTSAGSHSTSAGSHSTSTKPHSTSTPPPSAGAPLVKQAVIKVDITDVVPEPQREVYARSLHVSDVHPRYVYARSLYVSDVHPLYVSDVHPRNMHSALPDGPSSIAVEVVFRAGNTSATRFLPFVYPHDYFRNY</sequence>
<keyword evidence="5" id="KW-0472">Membrane</keyword>
<name>A0A550BXR7_9AGAR</name>
<evidence type="ECO:0000256" key="1">
    <source>
        <dbReference type="ARBA" id="ARBA00022723"/>
    </source>
</evidence>
<keyword evidence="3" id="KW-0862">Zinc</keyword>
<feature type="compositionally biased region" description="Low complexity" evidence="4">
    <location>
        <begin position="549"/>
        <end position="566"/>
    </location>
</feature>
<feature type="region of interest" description="Disordered" evidence="4">
    <location>
        <begin position="549"/>
        <end position="608"/>
    </location>
</feature>
<dbReference type="InterPro" id="IPR002893">
    <property type="entry name" value="Znf_MYND"/>
</dbReference>
<dbReference type="Proteomes" id="UP000320762">
    <property type="component" value="Unassembled WGS sequence"/>
</dbReference>
<proteinExistence type="predicted"/>